<proteinExistence type="inferred from homology"/>
<gene>
    <name evidence="6" type="ORF">HETSPECPRED_003074</name>
</gene>
<dbReference type="InterPro" id="IPR035985">
    <property type="entry name" value="Ubiquitin-activating_enz"/>
</dbReference>
<organism evidence="6 7">
    <name type="scientific">Heterodermia speciosa</name>
    <dbReference type="NCBI Taxonomy" id="116794"/>
    <lineage>
        <taxon>Eukaryota</taxon>
        <taxon>Fungi</taxon>
        <taxon>Dikarya</taxon>
        <taxon>Ascomycota</taxon>
        <taxon>Pezizomycotina</taxon>
        <taxon>Lecanoromycetes</taxon>
        <taxon>OSLEUM clade</taxon>
        <taxon>Lecanoromycetidae</taxon>
        <taxon>Caliciales</taxon>
        <taxon>Physciaceae</taxon>
        <taxon>Heterodermia</taxon>
    </lineage>
</organism>
<dbReference type="Proteomes" id="UP000664521">
    <property type="component" value="Unassembled WGS sequence"/>
</dbReference>
<dbReference type="SUPFAM" id="SSF69572">
    <property type="entry name" value="Activating enzymes of the ubiquitin-like proteins"/>
    <property type="match status" value="1"/>
</dbReference>
<dbReference type="PANTHER" id="PTHR10953">
    <property type="entry name" value="UBIQUITIN-ACTIVATING ENZYME E1"/>
    <property type="match status" value="1"/>
</dbReference>
<dbReference type="AlphaFoldDB" id="A0A8H3IKI5"/>
<dbReference type="InterPro" id="IPR030667">
    <property type="entry name" value="APP-BP1"/>
</dbReference>
<accession>A0A8H3IKI5</accession>
<dbReference type="Pfam" id="PF00899">
    <property type="entry name" value="ThiF"/>
    <property type="match status" value="1"/>
</dbReference>
<evidence type="ECO:0000313" key="6">
    <source>
        <dbReference type="EMBL" id="CAF9917019.1"/>
    </source>
</evidence>
<dbReference type="PANTHER" id="PTHR10953:SF29">
    <property type="entry name" value="NEDD8-ACTIVATING ENZYME E1 REGULATORY SUBUNIT"/>
    <property type="match status" value="1"/>
</dbReference>
<dbReference type="GO" id="GO:0005737">
    <property type="term" value="C:cytoplasm"/>
    <property type="evidence" value="ECO:0007669"/>
    <property type="project" value="TreeGrafter"/>
</dbReference>
<dbReference type="InterPro" id="IPR045886">
    <property type="entry name" value="ThiF/MoeB/HesA"/>
</dbReference>
<dbReference type="EMBL" id="CAJPDS010000019">
    <property type="protein sequence ID" value="CAF9917019.1"/>
    <property type="molecule type" value="Genomic_DNA"/>
</dbReference>
<reference evidence="6" key="1">
    <citation type="submission" date="2021-03" db="EMBL/GenBank/DDBJ databases">
        <authorList>
            <person name="Tagirdzhanova G."/>
        </authorList>
    </citation>
    <scope>NUCLEOTIDE SEQUENCE</scope>
</reference>
<evidence type="ECO:0000256" key="3">
    <source>
        <dbReference type="ARBA" id="ARBA00022786"/>
    </source>
</evidence>
<evidence type="ECO:0000256" key="1">
    <source>
        <dbReference type="ARBA" id="ARBA00005032"/>
    </source>
</evidence>
<evidence type="ECO:0000313" key="7">
    <source>
        <dbReference type="Proteomes" id="UP000664521"/>
    </source>
</evidence>
<feature type="domain" description="THIF-type NAD/FAD binding fold" evidence="5">
    <location>
        <begin position="33"/>
        <end position="535"/>
    </location>
</feature>
<name>A0A8H3IKI5_9LECA</name>
<evidence type="ECO:0000256" key="4">
    <source>
        <dbReference type="PIRNR" id="PIRNR039099"/>
    </source>
</evidence>
<comment type="function">
    <text evidence="4">Regulatory subunit of the dimeric UBA3-ULA1 E1 enzyme.</text>
</comment>
<protein>
    <recommendedName>
        <fullName evidence="4">NEDD8-activating enzyme E1 regulatory subunit</fullName>
    </recommendedName>
</protein>
<dbReference type="UniPathway" id="UPA00885"/>
<keyword evidence="3 4" id="KW-0833">Ubl conjugation pathway</keyword>
<evidence type="ECO:0000256" key="2">
    <source>
        <dbReference type="ARBA" id="ARBA00006868"/>
    </source>
</evidence>
<dbReference type="GO" id="GO:0019781">
    <property type="term" value="F:NEDD8 activating enzyme activity"/>
    <property type="evidence" value="ECO:0007669"/>
    <property type="project" value="UniProtKB-UniRule"/>
</dbReference>
<keyword evidence="7" id="KW-1185">Reference proteome</keyword>
<dbReference type="Gene3D" id="3.40.50.720">
    <property type="entry name" value="NAD(P)-binding Rossmann-like Domain"/>
    <property type="match status" value="2"/>
</dbReference>
<dbReference type="OrthoDB" id="1708823at2759"/>
<sequence>MAATAITPAPLQGQEVITPSIRSVTLTAKEKKYDRQLRLWAASGQQALEDANILLLNSGAGVVGIETLKNLILPGVGQFTIVDEANVRESDLGANFFLAEDGLGKSRAQEACNFLRELNPEVRGSGIRESTADFISDKNSLDPHTLILLVGPAKSETVQQLSKYASQRSIPLFYIHSVGFYSHFSVQLPDQFPCVDTHPEPETTEDLRLLEPWPELLNYMEVKTHDLGSLSDHEHGHIPYLLLLLYYLEEWKSSHDGRPPNGFPEKKAFRTLVEKATRTDNPEGGEENYEEAVKAVNKSLNPPEISSGLRQIFESEDCKRPNAKTANFWVIAHAIREFHSRHGVLPLPGTVPDMKAQSADYVQLQNIYKAKARKDLAEVVESVRTTEKDFMQDSKIDDREIEAFCKGAASVKLIKGRPLQIASSEPRELAWSDTAKSLCQELGDEGSLFPIYLAFMAYDGASPRDHETMKAYCNDTVACLQKQSGGSSIDVEDIQGRVEKFVAELVRAEGGELHNISALTGGMIAQEVIKVITKQYIPFDNTCVFDGIASKAGVFRV</sequence>
<comment type="pathway">
    <text evidence="1 4">Protein modification; protein neddylation.</text>
</comment>
<dbReference type="PIRSF" id="PIRSF039099">
    <property type="entry name" value="APP-BP1"/>
    <property type="match status" value="1"/>
</dbReference>
<comment type="similarity">
    <text evidence="2 4">Belongs to the ubiquitin-activating E1 family. ULA1 subfamily.</text>
</comment>
<dbReference type="InterPro" id="IPR000594">
    <property type="entry name" value="ThiF_NAD_FAD-bd"/>
</dbReference>
<evidence type="ECO:0000259" key="5">
    <source>
        <dbReference type="Pfam" id="PF00899"/>
    </source>
</evidence>
<dbReference type="GO" id="GO:0045116">
    <property type="term" value="P:protein neddylation"/>
    <property type="evidence" value="ECO:0007669"/>
    <property type="project" value="UniProtKB-UniRule"/>
</dbReference>
<comment type="caution">
    <text evidence="6">The sequence shown here is derived from an EMBL/GenBank/DDBJ whole genome shotgun (WGS) entry which is preliminary data.</text>
</comment>